<evidence type="ECO:0000313" key="1">
    <source>
        <dbReference type="EMBL" id="CAB5508163.1"/>
    </source>
</evidence>
<protein>
    <submittedName>
        <fullName evidence="1">Mobile element protein</fullName>
    </submittedName>
</protein>
<accession>A0ABM8MBJ4</accession>
<evidence type="ECO:0000313" key="2">
    <source>
        <dbReference type="Proteomes" id="UP000626656"/>
    </source>
</evidence>
<dbReference type="EMBL" id="CAHJWF010000547">
    <property type="protein sequence ID" value="CAB5508163.1"/>
    <property type="molecule type" value="Genomic_DNA"/>
</dbReference>
<dbReference type="Proteomes" id="UP000626656">
    <property type="component" value="Unassembled WGS sequence"/>
</dbReference>
<reference evidence="1 2" key="1">
    <citation type="submission" date="2020-05" db="EMBL/GenBank/DDBJ databases">
        <authorList>
            <person name="Petersen J."/>
            <person name="Sayavedra L."/>
        </authorList>
    </citation>
    <scope>NUCLEOTIDE SEQUENCE [LARGE SCALE GENOMIC DNA]</scope>
    <source>
        <strain evidence="1">B azoricus SOX ET2 1586I</strain>
    </source>
</reference>
<keyword evidence="2" id="KW-1185">Reference proteome</keyword>
<name>A0ABM8MBJ4_9GAMM</name>
<comment type="caution">
    <text evidence="1">The sequence shown here is derived from an EMBL/GenBank/DDBJ whole genome shotgun (WGS) entry which is preliminary data.</text>
</comment>
<feature type="non-terminal residue" evidence="1">
    <location>
        <position position="31"/>
    </location>
</feature>
<organism evidence="1 2">
    <name type="scientific">Bathymodiolus thermophilus thioautotrophic gill symbiont</name>
    <dbReference type="NCBI Taxonomy" id="2360"/>
    <lineage>
        <taxon>Bacteria</taxon>
        <taxon>Pseudomonadati</taxon>
        <taxon>Pseudomonadota</taxon>
        <taxon>Gammaproteobacteria</taxon>
        <taxon>sulfur-oxidizing symbionts</taxon>
    </lineage>
</organism>
<proteinExistence type="predicted"/>
<sequence length="31" mass="3561">MEERGVNVDHATLNRWVIRYAPTIAAKAYSQ</sequence>
<gene>
    <name evidence="1" type="ORF">AZO1586I_2438</name>
</gene>